<dbReference type="RefSeq" id="WP_146680281.1">
    <property type="nucleotide sequence ID" value="NZ_AQQV01000002.1"/>
</dbReference>
<comment type="caution">
    <text evidence="1">The sequence shown here is derived from an EMBL/GenBank/DDBJ whole genome shotgun (WGS) entry which is preliminary data.</text>
</comment>
<sequence length="494" mass="55618">MAAVAKGKPDQDHLGLRGEDFRLICESGFGDGHNGYAHSIAWFEGRLYIGTTRATFTMLKLNKPRPDWRPWPVESPDEREAIDRRAEIWCYDPATQAWTLMFKAPWVEGKQGGRVPRYVGLRGMVVFQGASDSKPCLYVSTWSPISTDPPDILRCENGRDFIAVPRPPWDESVRSFRTLQPFRGRVHTTPTGSNTGDGQAQECIGSESTIYASADVQNAIWEPASADGFGDPSNTTVFEMATFNGQLYAGTVNPDRGMEVWRTQGDSDTLPYRWKRVLSHGAWRGKHNELCLSMCAFKGALYIGTAIVNGGYHRRYQIGPAAAELLRIWPDDSWDLLVGHSRLTPDGLRYPLSGYAPGFDNLFGGYIWRMVEHAGHLYIGTYCWINMLPYFPRHAWPGDVLTLLRRLGVEELNRLYGGCDLWRTADGVHFEPVTRSGFGNKYNWGIRNFASSPHGLFVATSNVFGPRLAVERNAEWRYEDNPRGGLEVYLGHRP</sequence>
<name>A0A1Y1SES1_9GAMM</name>
<organism evidence="1 2">
    <name type="scientific">Oceanococcus atlanticus</name>
    <dbReference type="NCBI Taxonomy" id="1317117"/>
    <lineage>
        <taxon>Bacteria</taxon>
        <taxon>Pseudomonadati</taxon>
        <taxon>Pseudomonadota</taxon>
        <taxon>Gammaproteobacteria</taxon>
        <taxon>Chromatiales</taxon>
        <taxon>Oceanococcaceae</taxon>
        <taxon>Oceanococcus</taxon>
    </lineage>
</organism>
<gene>
    <name evidence="1" type="ORF">ATO7_10622</name>
</gene>
<dbReference type="STRING" id="1317117.ATO7_10622"/>
<dbReference type="OrthoDB" id="1746166at2"/>
<evidence type="ECO:0000313" key="2">
    <source>
        <dbReference type="Proteomes" id="UP000192342"/>
    </source>
</evidence>
<dbReference type="EMBL" id="AQQV01000002">
    <property type="protein sequence ID" value="ORE87490.1"/>
    <property type="molecule type" value="Genomic_DNA"/>
</dbReference>
<dbReference type="Proteomes" id="UP000192342">
    <property type="component" value="Unassembled WGS sequence"/>
</dbReference>
<accession>A0A1Y1SES1</accession>
<evidence type="ECO:0000313" key="1">
    <source>
        <dbReference type="EMBL" id="ORE87490.1"/>
    </source>
</evidence>
<proteinExistence type="predicted"/>
<protein>
    <submittedName>
        <fullName evidence="1">Uncharacterized protein</fullName>
    </submittedName>
</protein>
<keyword evidence="2" id="KW-1185">Reference proteome</keyword>
<dbReference type="AlphaFoldDB" id="A0A1Y1SES1"/>
<reference evidence="1 2" key="1">
    <citation type="submission" date="2013-04" db="EMBL/GenBank/DDBJ databases">
        <title>Oceanococcus atlanticus 22II-S10r2 Genome Sequencing.</title>
        <authorList>
            <person name="Lai Q."/>
            <person name="Li G."/>
            <person name="Shao Z."/>
        </authorList>
    </citation>
    <scope>NUCLEOTIDE SEQUENCE [LARGE SCALE GENOMIC DNA]</scope>
    <source>
        <strain evidence="1 2">22II-S10r2</strain>
    </source>
</reference>